<sequence length="250" mass="27693">MISREPELSAGQPLALLPPDPWHVDGDLVTVEEKRAAMNLADRESLLQINRTLGFPTPVDWLPDGRECAEVFDGDVERFLEERKPRGTSARETRERHTADVSPLETPSAQSVSRDVGRFLEQAWTRAASITINIDGDHANVALGAYITQNQAASEPVRSPSWTLERPNPRKDTVVLTNCGAGSAYDVDIERPPTPMFRGDTHYDRVDPGQKIILALRFTGQTRLADRTLCLTYGPHPGGEKKTWKSSVPS</sequence>
<accession>A0ABT5SZE9</accession>
<feature type="compositionally biased region" description="Basic and acidic residues" evidence="1">
    <location>
        <begin position="82"/>
        <end position="99"/>
    </location>
</feature>
<dbReference type="EMBL" id="JAQZAO010000009">
    <property type="protein sequence ID" value="MDD7967805.1"/>
    <property type="molecule type" value="Genomic_DNA"/>
</dbReference>
<gene>
    <name evidence="2" type="ORF">PGB27_20895</name>
</gene>
<feature type="region of interest" description="Disordered" evidence="1">
    <location>
        <begin position="82"/>
        <end position="110"/>
    </location>
</feature>
<dbReference type="Proteomes" id="UP001300763">
    <property type="component" value="Unassembled WGS sequence"/>
</dbReference>
<keyword evidence="3" id="KW-1185">Reference proteome</keyword>
<protein>
    <submittedName>
        <fullName evidence="2">Uncharacterized protein</fullName>
    </submittedName>
</protein>
<evidence type="ECO:0000313" key="2">
    <source>
        <dbReference type="EMBL" id="MDD7967805.1"/>
    </source>
</evidence>
<proteinExistence type="predicted"/>
<dbReference type="RefSeq" id="WP_274202325.1">
    <property type="nucleotide sequence ID" value="NZ_JAQZAO010000009.1"/>
</dbReference>
<comment type="caution">
    <text evidence="2">The sequence shown here is derived from an EMBL/GenBank/DDBJ whole genome shotgun (WGS) entry which is preliminary data.</text>
</comment>
<reference evidence="2 3" key="1">
    <citation type="submission" date="2023-02" db="EMBL/GenBank/DDBJ databases">
        <title>Genome sequencing required for Actinomycetospora new species description.</title>
        <authorList>
            <person name="Saimee Y."/>
            <person name="Duangmal K."/>
        </authorList>
    </citation>
    <scope>NUCLEOTIDE SEQUENCE [LARGE SCALE GENOMIC DNA]</scope>
    <source>
        <strain evidence="2 3">DW7H6</strain>
    </source>
</reference>
<evidence type="ECO:0000256" key="1">
    <source>
        <dbReference type="SAM" id="MobiDB-lite"/>
    </source>
</evidence>
<evidence type="ECO:0000313" key="3">
    <source>
        <dbReference type="Proteomes" id="UP001300763"/>
    </source>
</evidence>
<name>A0ABT5SZE9_9PSEU</name>
<organism evidence="2 3">
    <name type="scientific">Actinomycetospora lemnae</name>
    <dbReference type="NCBI Taxonomy" id="3019891"/>
    <lineage>
        <taxon>Bacteria</taxon>
        <taxon>Bacillati</taxon>
        <taxon>Actinomycetota</taxon>
        <taxon>Actinomycetes</taxon>
        <taxon>Pseudonocardiales</taxon>
        <taxon>Pseudonocardiaceae</taxon>
        <taxon>Actinomycetospora</taxon>
    </lineage>
</organism>